<keyword evidence="1" id="KW-0963">Cytoplasm</keyword>
<keyword evidence="2" id="KW-0396">Initiation factor</keyword>
<dbReference type="GO" id="GO:0031369">
    <property type="term" value="F:translation initiation factor binding"/>
    <property type="evidence" value="ECO:0007669"/>
    <property type="project" value="InterPro"/>
</dbReference>
<dbReference type="AlphaFoldDB" id="K3X723"/>
<accession>K3X723</accession>
<organism evidence="5 6">
    <name type="scientific">Globisporangium ultimum (strain ATCC 200006 / CBS 805.95 / DAOM BR144)</name>
    <name type="common">Pythium ultimum</name>
    <dbReference type="NCBI Taxonomy" id="431595"/>
    <lineage>
        <taxon>Eukaryota</taxon>
        <taxon>Sar</taxon>
        <taxon>Stramenopiles</taxon>
        <taxon>Oomycota</taxon>
        <taxon>Peronosporomycetes</taxon>
        <taxon>Pythiales</taxon>
        <taxon>Pythiaceae</taxon>
        <taxon>Globisporangium</taxon>
    </lineage>
</organism>
<reference evidence="6" key="2">
    <citation type="submission" date="2010-04" db="EMBL/GenBank/DDBJ databases">
        <authorList>
            <person name="Buell R."/>
            <person name="Hamilton J."/>
            <person name="Hostetler J."/>
        </authorList>
    </citation>
    <scope>NUCLEOTIDE SEQUENCE [LARGE SCALE GENOMIC DNA]</scope>
    <source>
        <strain evidence="6">DAOM:BR144</strain>
    </source>
</reference>
<dbReference type="EnsemblProtists" id="PYU1_T013022">
    <property type="protein sequence ID" value="PYU1_T013022"/>
    <property type="gene ID" value="PYU1_G012995"/>
</dbReference>
<dbReference type="GO" id="GO:0003723">
    <property type="term" value="F:RNA binding"/>
    <property type="evidence" value="ECO:0007669"/>
    <property type="project" value="UniProtKB-KW"/>
</dbReference>
<keyword evidence="3" id="KW-0694">RNA-binding</keyword>
<evidence type="ECO:0000313" key="6">
    <source>
        <dbReference type="Proteomes" id="UP000019132"/>
    </source>
</evidence>
<proteinExistence type="predicted"/>
<keyword evidence="6" id="KW-1185">Reference proteome</keyword>
<keyword evidence="4" id="KW-0648">Protein biosynthesis</keyword>
<evidence type="ECO:0000256" key="1">
    <source>
        <dbReference type="ARBA" id="ARBA00022490"/>
    </source>
</evidence>
<evidence type="ECO:0000256" key="3">
    <source>
        <dbReference type="ARBA" id="ARBA00022884"/>
    </source>
</evidence>
<protein>
    <submittedName>
        <fullName evidence="5">Uncharacterized protein</fullName>
    </submittedName>
</protein>
<dbReference type="HOGENOM" id="CLU_2077783_0_0_1"/>
<dbReference type="EMBL" id="GL376570">
    <property type="status" value="NOT_ANNOTATED_CDS"/>
    <property type="molecule type" value="Genomic_DNA"/>
</dbReference>
<dbReference type="PANTHER" id="PTHR14068:SF0">
    <property type="entry name" value="EUKARYOTIC TRANSLATION INITIATION FACTOR 3 SUBUNIT B"/>
    <property type="match status" value="1"/>
</dbReference>
<dbReference type="Proteomes" id="UP000019132">
    <property type="component" value="Unassembled WGS sequence"/>
</dbReference>
<name>K3X723_GLOUD</name>
<reference evidence="5" key="3">
    <citation type="submission" date="2015-02" db="UniProtKB">
        <authorList>
            <consortium name="EnsemblProtists"/>
        </authorList>
    </citation>
    <scope>IDENTIFICATION</scope>
    <source>
        <strain evidence="5">DAOM BR144</strain>
    </source>
</reference>
<dbReference type="PANTHER" id="PTHR14068">
    <property type="entry name" value="EUKARYOTIC TRANSLATION INITIATION FACTOR 3 EIF3 -RELATED"/>
    <property type="match status" value="1"/>
</dbReference>
<dbReference type="InterPro" id="IPR011400">
    <property type="entry name" value="EIF3B"/>
</dbReference>
<dbReference type="InParanoid" id="K3X723"/>
<evidence type="ECO:0000256" key="4">
    <source>
        <dbReference type="ARBA" id="ARBA00022917"/>
    </source>
</evidence>
<evidence type="ECO:0000256" key="2">
    <source>
        <dbReference type="ARBA" id="ARBA00022540"/>
    </source>
</evidence>
<dbReference type="eggNOG" id="KOG2314">
    <property type="taxonomic scope" value="Eukaryota"/>
</dbReference>
<dbReference type="STRING" id="431595.K3X723"/>
<sequence>MYPLPLELHFLWRPRPRSLLSDKEYADVVKNLKKYEKRFNEMDRLKERERVAAVQAEKNRLQHEFQELVAGRARAAAERRREYLALLDGYDSEDDSEYIVQTHVHDEIVSKTEEVVRK</sequence>
<dbReference type="GO" id="GO:0005852">
    <property type="term" value="C:eukaryotic translation initiation factor 3 complex"/>
    <property type="evidence" value="ECO:0007669"/>
    <property type="project" value="InterPro"/>
</dbReference>
<dbReference type="GO" id="GO:0003743">
    <property type="term" value="F:translation initiation factor activity"/>
    <property type="evidence" value="ECO:0007669"/>
    <property type="project" value="UniProtKB-KW"/>
</dbReference>
<dbReference type="VEuPathDB" id="FungiDB:PYU1_G012995"/>
<evidence type="ECO:0000313" key="5">
    <source>
        <dbReference type="EnsemblProtists" id="PYU1_T013022"/>
    </source>
</evidence>
<reference evidence="6" key="1">
    <citation type="journal article" date="2010" name="Genome Biol.">
        <title>Genome sequence of the necrotrophic plant pathogen Pythium ultimum reveals original pathogenicity mechanisms and effector repertoire.</title>
        <authorList>
            <person name="Levesque C.A."/>
            <person name="Brouwer H."/>
            <person name="Cano L."/>
            <person name="Hamilton J.P."/>
            <person name="Holt C."/>
            <person name="Huitema E."/>
            <person name="Raffaele S."/>
            <person name="Robideau G.P."/>
            <person name="Thines M."/>
            <person name="Win J."/>
            <person name="Zerillo M.M."/>
            <person name="Beakes G.W."/>
            <person name="Boore J.L."/>
            <person name="Busam D."/>
            <person name="Dumas B."/>
            <person name="Ferriera S."/>
            <person name="Fuerstenberg S.I."/>
            <person name="Gachon C.M."/>
            <person name="Gaulin E."/>
            <person name="Govers F."/>
            <person name="Grenville-Briggs L."/>
            <person name="Horner N."/>
            <person name="Hostetler J."/>
            <person name="Jiang R.H."/>
            <person name="Johnson J."/>
            <person name="Krajaejun T."/>
            <person name="Lin H."/>
            <person name="Meijer H.J."/>
            <person name="Moore B."/>
            <person name="Morris P."/>
            <person name="Phuntmart V."/>
            <person name="Puiu D."/>
            <person name="Shetty J."/>
            <person name="Stajich J.E."/>
            <person name="Tripathy S."/>
            <person name="Wawra S."/>
            <person name="van West P."/>
            <person name="Whitty B.R."/>
            <person name="Coutinho P.M."/>
            <person name="Henrissat B."/>
            <person name="Martin F."/>
            <person name="Thomas P.D."/>
            <person name="Tyler B.M."/>
            <person name="De Vries R.P."/>
            <person name="Kamoun S."/>
            <person name="Yandell M."/>
            <person name="Tisserat N."/>
            <person name="Buell C.R."/>
        </authorList>
    </citation>
    <scope>NUCLEOTIDE SEQUENCE</scope>
    <source>
        <strain evidence="6">DAOM:BR144</strain>
    </source>
</reference>